<feature type="compositionally biased region" description="Basic and acidic residues" evidence="1">
    <location>
        <begin position="456"/>
        <end position="473"/>
    </location>
</feature>
<feature type="compositionally biased region" description="Basic and acidic residues" evidence="1">
    <location>
        <begin position="126"/>
        <end position="136"/>
    </location>
</feature>
<feature type="compositionally biased region" description="Polar residues" evidence="1">
    <location>
        <begin position="352"/>
        <end position="371"/>
    </location>
</feature>
<feature type="domain" description="5'-3' DNA helicase ZGRF1-like N-terminal" evidence="2">
    <location>
        <begin position="32"/>
        <end position="114"/>
    </location>
</feature>
<proteinExistence type="predicted"/>
<feature type="compositionally biased region" description="Basic and acidic residues" evidence="1">
    <location>
        <begin position="514"/>
        <end position="523"/>
    </location>
</feature>
<dbReference type="OrthoDB" id="6513042at2759"/>
<feature type="region of interest" description="Disordered" evidence="1">
    <location>
        <begin position="739"/>
        <end position="904"/>
    </location>
</feature>
<dbReference type="KEGG" id="ptkz:JDV02_008195"/>
<feature type="compositionally biased region" description="Polar residues" evidence="1">
    <location>
        <begin position="612"/>
        <end position="630"/>
    </location>
</feature>
<dbReference type="PANTHER" id="PTHR28535">
    <property type="entry name" value="ZINC FINGER GRF-TYPE CONTAINING 1"/>
    <property type="match status" value="1"/>
</dbReference>
<dbReference type="GeneID" id="72070143"/>
<reference evidence="3" key="1">
    <citation type="submission" date="2021-11" db="EMBL/GenBank/DDBJ databases">
        <title>Purpureocillium_takamizusanense_genome.</title>
        <authorList>
            <person name="Nguyen N.-H."/>
        </authorList>
    </citation>
    <scope>NUCLEOTIDE SEQUENCE</scope>
    <source>
        <strain evidence="3">PT3</strain>
    </source>
</reference>
<dbReference type="InterPro" id="IPR052800">
    <property type="entry name" value="DNA_Repair_Helicase_ZGRF1"/>
</dbReference>
<feature type="region of interest" description="Disordered" evidence="1">
    <location>
        <begin position="126"/>
        <end position="148"/>
    </location>
</feature>
<feature type="region of interest" description="Disordered" evidence="1">
    <location>
        <begin position="922"/>
        <end position="941"/>
    </location>
</feature>
<feature type="compositionally biased region" description="Basic and acidic residues" evidence="1">
    <location>
        <begin position="796"/>
        <end position="805"/>
    </location>
</feature>
<sequence length="959" mass="102435">MSFAVRRPVANPPSSGVGGHGHPPPQPTTAPVLDFICLFTHDLRRKQKRWQDGRLKYHTFNRRVMVYDERGNFIGDAHWPTGAGDLDEGEELELDRGAAIVQVAECAGVREQDLSEVLDRRVRDVERRRAEREARTPGRTTPRGDTTTGPVVAAAAARVATERQQPQTHFQLNHRPLSAIVPSPGPLGRATVPLQSPFEVRRRAEGENVAERPEADAQRGAKRQRLGMPTPPSKAGYAQSLFGTRLTLSACPSSSAEALARVRALKERTNLQGRSQDLQDKDQRSVRDVSGDPVGDVVMLEQSARDTLGKSPHFTAPATRSVPQHREAAVAVGTLAQTCRQPRQAIALHEPQNVQANATTSKPRQALSNISERQHPVRNTRISSTPVDLTGDDEDLDIDTPVPREPVRSKVTSLPARKGKEENSKQNNPQNPRKRQGKPSGSSSPDKQNDAVSRPPDPRAPPKEKGPRAELRIRSRQRRGLLMVAERKQQADRSRSSKTPDSSGVSAKAGPLDRTAKPAEPPRGKRQPAEVTPEPERIDMVSEDEAAAPGAGPDSATDVEHSEDGGLGPVFAESSSESDAPAMRRRKQQKKGKASKLDDEASSVEGDGASIHGSQGEDTCAGSSHRSNIASPRPTRQTRRRKIPSPDPFDDDSDDDPSPPRTKRRKETRTQGKTAATSDDKPAPSGPRIAKMARRSLKSREIIGFVVSDNAVPLTFAAATGRIDLGSSAAVPPTCGVAAHSAVSSADVDATSTAAVSAPTKSTMHPHAASDDSTTEPTPLTDRDRGLAPSTNQRSDIAENARDVEQPAYARAGDPTSPPVQAQGQLEEAGDLAGSRNAPQAAAGSAKIAAAGQTNPSVEQSNNSVATAAPKPRILNPATRGKKAARREDAAGHAPQSLVPLEPPAAISVRPRAIRAAVVDAGSETRKGADMPGFSKANGGAWSKHAEDLLGMARPTGRR</sequence>
<dbReference type="GO" id="GO:0035861">
    <property type="term" value="C:site of double-strand break"/>
    <property type="evidence" value="ECO:0007669"/>
    <property type="project" value="TreeGrafter"/>
</dbReference>
<feature type="compositionally biased region" description="Acidic residues" evidence="1">
    <location>
        <begin position="648"/>
        <end position="657"/>
    </location>
</feature>
<dbReference type="PANTHER" id="PTHR28535:SF1">
    <property type="entry name" value="PROTEIN ZGRF1"/>
    <property type="match status" value="1"/>
</dbReference>
<feature type="region of interest" description="Disordered" evidence="1">
    <location>
        <begin position="203"/>
        <end position="233"/>
    </location>
</feature>
<feature type="compositionally biased region" description="Basic and acidic residues" evidence="1">
    <location>
        <begin position="203"/>
        <end position="219"/>
    </location>
</feature>
<feature type="compositionally biased region" description="Low complexity" evidence="1">
    <location>
        <begin position="137"/>
        <end position="148"/>
    </location>
</feature>
<protein>
    <recommendedName>
        <fullName evidence="2">5'-3' DNA helicase ZGRF1-like N-terminal domain-containing protein</fullName>
    </recommendedName>
</protein>
<name>A0A9Q8VD26_9HYPO</name>
<gene>
    <name evidence="3" type="ORF">JDV02_008195</name>
</gene>
<feature type="region of interest" description="Disordered" evidence="1">
    <location>
        <begin position="270"/>
        <end position="292"/>
    </location>
</feature>
<feature type="compositionally biased region" description="Basic residues" evidence="1">
    <location>
        <begin position="583"/>
        <end position="594"/>
    </location>
</feature>
<evidence type="ECO:0000313" key="4">
    <source>
        <dbReference type="Proteomes" id="UP000829364"/>
    </source>
</evidence>
<dbReference type="RefSeq" id="XP_047845776.1">
    <property type="nucleotide sequence ID" value="XM_047989771.1"/>
</dbReference>
<dbReference type="GO" id="GO:0005634">
    <property type="term" value="C:nucleus"/>
    <property type="evidence" value="ECO:0007669"/>
    <property type="project" value="TreeGrafter"/>
</dbReference>
<feature type="compositionally biased region" description="Low complexity" evidence="1">
    <location>
        <begin position="739"/>
        <end position="758"/>
    </location>
</feature>
<organism evidence="3 4">
    <name type="scientific">Purpureocillium takamizusanense</name>
    <dbReference type="NCBI Taxonomy" id="2060973"/>
    <lineage>
        <taxon>Eukaryota</taxon>
        <taxon>Fungi</taxon>
        <taxon>Dikarya</taxon>
        <taxon>Ascomycota</taxon>
        <taxon>Pezizomycotina</taxon>
        <taxon>Sordariomycetes</taxon>
        <taxon>Hypocreomycetidae</taxon>
        <taxon>Hypocreales</taxon>
        <taxon>Ophiocordycipitaceae</taxon>
        <taxon>Purpureocillium</taxon>
    </lineage>
</organism>
<dbReference type="Proteomes" id="UP000829364">
    <property type="component" value="Chromosome 8"/>
</dbReference>
<evidence type="ECO:0000256" key="1">
    <source>
        <dbReference type="SAM" id="MobiDB-lite"/>
    </source>
</evidence>
<dbReference type="EMBL" id="CP086361">
    <property type="protein sequence ID" value="UNI22295.1"/>
    <property type="molecule type" value="Genomic_DNA"/>
</dbReference>
<dbReference type="GO" id="GO:0006302">
    <property type="term" value="P:double-strand break repair"/>
    <property type="evidence" value="ECO:0007669"/>
    <property type="project" value="TreeGrafter"/>
</dbReference>
<feature type="region of interest" description="Disordered" evidence="1">
    <location>
        <begin position="1"/>
        <end position="28"/>
    </location>
</feature>
<feature type="region of interest" description="Disordered" evidence="1">
    <location>
        <begin position="349"/>
        <end position="689"/>
    </location>
</feature>
<dbReference type="Pfam" id="PF10382">
    <property type="entry name" value="ZGRF1-like_N"/>
    <property type="match status" value="1"/>
</dbReference>
<evidence type="ECO:0000313" key="3">
    <source>
        <dbReference type="EMBL" id="UNI22295.1"/>
    </source>
</evidence>
<dbReference type="AlphaFoldDB" id="A0A9Q8VD26"/>
<feature type="compositionally biased region" description="Low complexity" evidence="1">
    <location>
        <begin position="838"/>
        <end position="851"/>
    </location>
</feature>
<evidence type="ECO:0000259" key="2">
    <source>
        <dbReference type="Pfam" id="PF10382"/>
    </source>
</evidence>
<feature type="compositionally biased region" description="Basic and acidic residues" evidence="1">
    <location>
        <begin position="485"/>
        <end position="495"/>
    </location>
</feature>
<keyword evidence="4" id="KW-1185">Reference proteome</keyword>
<feature type="compositionally biased region" description="Basic and acidic residues" evidence="1">
    <location>
        <begin position="277"/>
        <end position="290"/>
    </location>
</feature>
<dbReference type="InterPro" id="IPR018838">
    <property type="entry name" value="ZGRF1-like_N"/>
</dbReference>
<feature type="compositionally biased region" description="Polar residues" evidence="1">
    <location>
        <begin position="852"/>
        <end position="866"/>
    </location>
</feature>
<accession>A0A9Q8VD26</accession>